<evidence type="ECO:0000313" key="1">
    <source>
        <dbReference type="EMBL" id="KJX93138.1"/>
    </source>
</evidence>
<protein>
    <submittedName>
        <fullName evidence="1">Uncharacterized protein</fullName>
    </submittedName>
</protein>
<dbReference type="EMBL" id="LAFY01004346">
    <property type="protein sequence ID" value="KJX93138.1"/>
    <property type="molecule type" value="Genomic_DNA"/>
</dbReference>
<dbReference type="STRING" id="1047168.A0A0F4G6Z6"/>
<reference evidence="1 2" key="1">
    <citation type="submission" date="2015-03" db="EMBL/GenBank/DDBJ databases">
        <title>RNA-seq based gene annotation and comparative genomics of four Zymoseptoria species reveal species-specific pathogenicity related genes and transposable element activity.</title>
        <authorList>
            <person name="Grandaubert J."/>
            <person name="Bhattacharyya A."/>
            <person name="Stukenbrock E.H."/>
        </authorList>
    </citation>
    <scope>NUCLEOTIDE SEQUENCE [LARGE SCALE GENOMIC DNA]</scope>
    <source>
        <strain evidence="1 2">Zb18110</strain>
    </source>
</reference>
<organism evidence="1 2">
    <name type="scientific">Zymoseptoria brevis</name>
    <dbReference type="NCBI Taxonomy" id="1047168"/>
    <lineage>
        <taxon>Eukaryota</taxon>
        <taxon>Fungi</taxon>
        <taxon>Dikarya</taxon>
        <taxon>Ascomycota</taxon>
        <taxon>Pezizomycotina</taxon>
        <taxon>Dothideomycetes</taxon>
        <taxon>Dothideomycetidae</taxon>
        <taxon>Mycosphaerellales</taxon>
        <taxon>Mycosphaerellaceae</taxon>
        <taxon>Zymoseptoria</taxon>
    </lineage>
</organism>
<keyword evidence="2" id="KW-1185">Reference proteome</keyword>
<dbReference type="OrthoDB" id="3650297at2759"/>
<gene>
    <name evidence="1" type="ORF">TI39_contig4387g00001</name>
</gene>
<accession>A0A0F4G6Z6</accession>
<proteinExistence type="predicted"/>
<dbReference type="Proteomes" id="UP000033647">
    <property type="component" value="Unassembled WGS sequence"/>
</dbReference>
<comment type="caution">
    <text evidence="1">The sequence shown here is derived from an EMBL/GenBank/DDBJ whole genome shotgun (WGS) entry which is preliminary data.</text>
</comment>
<evidence type="ECO:0000313" key="2">
    <source>
        <dbReference type="Proteomes" id="UP000033647"/>
    </source>
</evidence>
<name>A0A0F4G6Z6_9PEZI</name>
<sequence>MAKLSPIALRITSPSGAVESSPLEVVESEPLPFFDLSFDLRQAVLMQVFPSSTLGVFLRGNVHNFSVGVLFPPIVRATKRLRAEGLYAALKQTDLEIRSGPGNAAFTAWLATIDFSLLHGDINTNIATGFDAVHKLSFPFFSRFPYWHLPRTALNEDVELMKKCTQLQQVTLKLQAGDLIDNMEEDLLKTPIQLVGTFRMDGVLTLKRLEKLILVGKVMKWYADWEVDGITGLKKWLDEEYKKLGHKVVVTIIDE</sequence>
<dbReference type="AlphaFoldDB" id="A0A0F4G6Z6"/>